<keyword evidence="2" id="KW-1185">Reference proteome</keyword>
<dbReference type="PANTHER" id="PTHR43179:SF7">
    <property type="entry name" value="RHAMNOSYLTRANSFERASE WBBL"/>
    <property type="match status" value="1"/>
</dbReference>
<organism evidence="1 2">
    <name type="scientific">Marinospirillum alkaliphilum DSM 21637</name>
    <dbReference type="NCBI Taxonomy" id="1122209"/>
    <lineage>
        <taxon>Bacteria</taxon>
        <taxon>Pseudomonadati</taxon>
        <taxon>Pseudomonadota</taxon>
        <taxon>Gammaproteobacteria</taxon>
        <taxon>Oceanospirillales</taxon>
        <taxon>Oceanospirillaceae</taxon>
        <taxon>Marinospirillum</taxon>
    </lineage>
</organism>
<dbReference type="SUPFAM" id="SSF53756">
    <property type="entry name" value="UDP-Glycosyltransferase/glycogen phosphorylase"/>
    <property type="match status" value="1"/>
</dbReference>
<sequence>MKNPAIISTLLDRQAILLDAVFNEQPMDIITPKLFYQTAISITRKHKTKSHIIEEKSLTSKEIKELAKHYNNNIEIKSDEIDKIIGIEKNKAVTKTILEAAKKRTEKIIAIYSGLDKLNEELDIKALIVNQEYMIHEATLLSWAKSRNIPCLHSCHSPYIARNLGRIRHFESDHLTLTSSRCNETLDDLNTGSGHRHVTGMVNWDTYRDIDLQSLNQLRNDLEIPSDALVITFFTTYSVTENATSDPQVHSKTLDSFLSAAAEIKKKAVRPLFFIIKDRPSGTHFTEEEVLHKARKLGITDGFSYVFDRPEKVVLISDITISPGSSIAVESMAMGKATIELVTRQVFLGQLCFSADDGVIQCDERTLKSTLERLIVDNNYRDQMADKAFENEYYVSATQSLEATQKTASLILDICGFKDSSDRVIHNQNFYDQISSTGSDQRFQQVDTFQIWSNRTRPDEFSGQLMGERYNQWRAHPRFHLVIITDKSLFDALANTLDSFEMQIYPHYGISIISPDDCPDDILSADNIQWIKHAQPFEAINTVIDDVDAEWVMILWPGDELHPQALFNIADYSNINTDWLAIYGDEALIIPTMEDLDDDQTRLGTSIRTDPIFKPDFNIDLLRSTDYINRATAFRKDAWTAMGGLSPYAYRQSEDLIFRIAERMTLPAIGHIPNILVQRSSFTDNMVSSESYEALGALIRKNHLERCGFTDAEVLPGLHPQIYNIKYNQVCADPVIDILLANFGLSDQLSSCLSSLLEQENSKNLTIYITSTFEVSDAQDWLISHEIYSEKIKWVKVPLSDQTSIIKQWSKMIDASQSEFFILAIDRLRWVQKNWHLPLIDQLQRSDIAMVAPRLVSSNAAIISAGQILGKNGLIGDLYSNFFLEQEIPGLPRAWCEQNFNALHAACIAVKRSIYQQLGGFDPLFEGLLAMNDLQLKACTSGHKLLWTPLCSVVLTQSLAPAKKDDRRSFMSRWFALLAQDPAFNNNLELRGSGVNPDIILSGKWHSAYHLRTRVLFCYLDVSNSQVQSSAHLIKALQQESKKESIQHQEHHFYANATATAITSTELSRLSPDICIYLGDVVRHSELIEEISSYTTIQQWVILTSLDDFEKWQVVQNYITGWLVTSTDTLAELPELTSFHLLSNPDEAAVYFQMLSTTENF</sequence>
<gene>
    <name evidence="1" type="ORF">SAMN02745752_01006</name>
</gene>
<evidence type="ECO:0000313" key="1">
    <source>
        <dbReference type="EMBL" id="SFX24911.1"/>
    </source>
</evidence>
<name>A0A1K1VIM5_9GAMM</name>
<protein>
    <submittedName>
        <fullName evidence="1">Uncharacterized protein</fullName>
    </submittedName>
</protein>
<dbReference type="Proteomes" id="UP000182350">
    <property type="component" value="Unassembled WGS sequence"/>
</dbReference>
<dbReference type="AlphaFoldDB" id="A0A1K1VIM5"/>
<reference evidence="1 2" key="1">
    <citation type="submission" date="2016-11" db="EMBL/GenBank/DDBJ databases">
        <authorList>
            <person name="Jaros S."/>
            <person name="Januszkiewicz K."/>
            <person name="Wedrychowicz H."/>
        </authorList>
    </citation>
    <scope>NUCLEOTIDE SEQUENCE [LARGE SCALE GENOMIC DNA]</scope>
    <source>
        <strain evidence="1 2">DSM 21637</strain>
    </source>
</reference>
<proteinExistence type="predicted"/>
<dbReference type="OrthoDB" id="9801954at2"/>
<dbReference type="EMBL" id="FPJW01000002">
    <property type="protein sequence ID" value="SFX24911.1"/>
    <property type="molecule type" value="Genomic_DNA"/>
</dbReference>
<dbReference type="Gene3D" id="3.90.550.10">
    <property type="entry name" value="Spore Coat Polysaccharide Biosynthesis Protein SpsA, Chain A"/>
    <property type="match status" value="2"/>
</dbReference>
<dbReference type="Gene3D" id="3.40.50.2000">
    <property type="entry name" value="Glycogen Phosphorylase B"/>
    <property type="match status" value="1"/>
</dbReference>
<dbReference type="InterPro" id="IPR029044">
    <property type="entry name" value="Nucleotide-diphossugar_trans"/>
</dbReference>
<dbReference type="PANTHER" id="PTHR43179">
    <property type="entry name" value="RHAMNOSYLTRANSFERASE WBBL"/>
    <property type="match status" value="1"/>
</dbReference>
<evidence type="ECO:0000313" key="2">
    <source>
        <dbReference type="Proteomes" id="UP000182350"/>
    </source>
</evidence>
<dbReference type="RefSeq" id="WP_072325222.1">
    <property type="nucleotide sequence ID" value="NZ_FPJW01000002.1"/>
</dbReference>
<accession>A0A1K1VIM5</accession>
<dbReference type="STRING" id="1122209.SAMN02745752_01006"/>
<dbReference type="SUPFAM" id="SSF53448">
    <property type="entry name" value="Nucleotide-diphospho-sugar transferases"/>
    <property type="match status" value="2"/>
</dbReference>